<organism evidence="2 3">
    <name type="scientific">Marasmius crinis-equi</name>
    <dbReference type="NCBI Taxonomy" id="585013"/>
    <lineage>
        <taxon>Eukaryota</taxon>
        <taxon>Fungi</taxon>
        <taxon>Dikarya</taxon>
        <taxon>Basidiomycota</taxon>
        <taxon>Agaricomycotina</taxon>
        <taxon>Agaricomycetes</taxon>
        <taxon>Agaricomycetidae</taxon>
        <taxon>Agaricales</taxon>
        <taxon>Marasmiineae</taxon>
        <taxon>Marasmiaceae</taxon>
        <taxon>Marasmius</taxon>
    </lineage>
</organism>
<proteinExistence type="predicted"/>
<dbReference type="Proteomes" id="UP001465976">
    <property type="component" value="Unassembled WGS sequence"/>
</dbReference>
<sequence length="119" mass="12447">MQFKFFISALALVAGAQAASLTGTAKDGKYEVSVSPVEGSELDALISYKIDSRNVRLYERGSIWTCKNIKGCAAALAPNVASCASAVGQKFNPFAYATCLASALNNKVNPPAACNGCYN</sequence>
<feature type="signal peptide" evidence="1">
    <location>
        <begin position="1"/>
        <end position="18"/>
    </location>
</feature>
<protein>
    <submittedName>
        <fullName evidence="2">Uncharacterized protein</fullName>
    </submittedName>
</protein>
<dbReference type="EMBL" id="JBAHYK010002631">
    <property type="protein sequence ID" value="KAL0564680.1"/>
    <property type="molecule type" value="Genomic_DNA"/>
</dbReference>
<accession>A0ABR3EP73</accession>
<comment type="caution">
    <text evidence="2">The sequence shown here is derived from an EMBL/GenBank/DDBJ whole genome shotgun (WGS) entry which is preliminary data.</text>
</comment>
<keyword evidence="1" id="KW-0732">Signal</keyword>
<evidence type="ECO:0000313" key="2">
    <source>
        <dbReference type="EMBL" id="KAL0564680.1"/>
    </source>
</evidence>
<feature type="chain" id="PRO_5047444779" evidence="1">
    <location>
        <begin position="19"/>
        <end position="119"/>
    </location>
</feature>
<dbReference type="Gene3D" id="1.10.1740.120">
    <property type="match status" value="1"/>
</dbReference>
<gene>
    <name evidence="2" type="ORF">V5O48_017360</name>
</gene>
<keyword evidence="3" id="KW-1185">Reference proteome</keyword>
<reference evidence="2 3" key="1">
    <citation type="submission" date="2024-02" db="EMBL/GenBank/DDBJ databases">
        <title>A draft genome for the cacao thread blight pathogen Marasmius crinis-equi.</title>
        <authorList>
            <person name="Cohen S.P."/>
            <person name="Baruah I.K."/>
            <person name="Amoako-Attah I."/>
            <person name="Bukari Y."/>
            <person name="Meinhardt L.W."/>
            <person name="Bailey B.A."/>
        </authorList>
    </citation>
    <scope>NUCLEOTIDE SEQUENCE [LARGE SCALE GENOMIC DNA]</scope>
    <source>
        <strain evidence="2 3">GH-76</strain>
    </source>
</reference>
<evidence type="ECO:0000256" key="1">
    <source>
        <dbReference type="SAM" id="SignalP"/>
    </source>
</evidence>
<name>A0ABR3EP73_9AGAR</name>
<evidence type="ECO:0000313" key="3">
    <source>
        <dbReference type="Proteomes" id="UP001465976"/>
    </source>
</evidence>